<evidence type="ECO:0000259" key="3">
    <source>
        <dbReference type="PROSITE" id="PS50076"/>
    </source>
</evidence>
<dbReference type="AlphaFoldDB" id="A0A5B6V3X3"/>
<dbReference type="PRINTS" id="PR00625">
    <property type="entry name" value="JDOMAIN"/>
</dbReference>
<evidence type="ECO:0000313" key="5">
    <source>
        <dbReference type="Proteomes" id="UP000325315"/>
    </source>
</evidence>
<comment type="caution">
    <text evidence="4">The sequence shown here is derived from an EMBL/GenBank/DDBJ whole genome shotgun (WGS) entry which is preliminary data.</text>
</comment>
<gene>
    <name evidence="4" type="ORF">EPI10_008075</name>
</gene>
<dbReference type="InterPro" id="IPR036249">
    <property type="entry name" value="Thioredoxin-like_sf"/>
</dbReference>
<dbReference type="Pfam" id="PF00226">
    <property type="entry name" value="DnaJ"/>
    <property type="match status" value="1"/>
</dbReference>
<feature type="signal peptide" evidence="2">
    <location>
        <begin position="1"/>
        <end position="22"/>
    </location>
</feature>
<dbReference type="PANTHER" id="PTHR45184:SF1">
    <property type="entry name" value="DNAJ PROTEIN ERDJ3A"/>
    <property type="match status" value="1"/>
</dbReference>
<dbReference type="Gene3D" id="1.10.287.110">
    <property type="entry name" value="DnaJ domain"/>
    <property type="match status" value="1"/>
</dbReference>
<feature type="domain" description="J" evidence="3">
    <location>
        <begin position="26"/>
        <end position="90"/>
    </location>
</feature>
<dbReference type="InterPro" id="IPR018253">
    <property type="entry name" value="DnaJ_domain_CS"/>
</dbReference>
<evidence type="ECO:0000256" key="2">
    <source>
        <dbReference type="SAM" id="SignalP"/>
    </source>
</evidence>
<proteinExistence type="predicted"/>
<dbReference type="PANTHER" id="PTHR45184">
    <property type="entry name" value="DNAJ PROTEIN ERDJ3A"/>
    <property type="match status" value="1"/>
</dbReference>
<feature type="region of interest" description="Disordered" evidence="1">
    <location>
        <begin position="86"/>
        <end position="122"/>
    </location>
</feature>
<sequence>MKIRPPLPFAFLLTLLVLHAEAKSIDPYKVLGVEKSTSQREVQKAFHKLSLKYHPDKNKSKGAQEKFAEINNAYDILSDEEKRKNYDMYGDEKGGPGQSGFTSGPGGWQHMGGDGSSQTSSFSFGGPGGSSFFGFDYNDIFSSFFGGGMNHQGPFGGFSGSSRSQSQSRSSRKSIRAISSDVFKKEISDKGMTWLLLSYTPALQQGKQHYEFIIDEVAGLLQGAIKVGRINCETEYSLCKDLGMHPGRALRLFVYSYKRNEKGSLEEYKGDLVAKNVKTFCQDHLPRFSRRVSLNHFGLSSSNLEKYPRVILLSTKKDTPVHDVSEPAAKQLGVDALPAIIGWLPNGEKHVLKSGISVKDLKSAINDLSLLLDSFEKKNKKVASSRASKNQTDSAQRKLPLLTASNSDALCGDKTPVCIIGAFRSSRAREKLESLLSKVSQKSLTRRPNVASGSRDSVSYIVLDATKQPLFLCAFDKSGYKSSDNILVAFKPRKGKFAAFSGDMTVEEVEKFISSVINGDIQFTKTRQKPVLK</sequence>
<feature type="compositionally biased region" description="Gly residues" evidence="1">
    <location>
        <begin position="95"/>
        <end position="115"/>
    </location>
</feature>
<dbReference type="Proteomes" id="UP000325315">
    <property type="component" value="Unassembled WGS sequence"/>
</dbReference>
<dbReference type="PROSITE" id="PS50076">
    <property type="entry name" value="DNAJ_2"/>
    <property type="match status" value="1"/>
</dbReference>
<dbReference type="InterPro" id="IPR036869">
    <property type="entry name" value="J_dom_sf"/>
</dbReference>
<accession>A0A5B6V3X3</accession>
<name>A0A5B6V3X3_9ROSI</name>
<evidence type="ECO:0000256" key="1">
    <source>
        <dbReference type="SAM" id="MobiDB-lite"/>
    </source>
</evidence>
<dbReference type="OrthoDB" id="10250354at2759"/>
<reference evidence="5" key="1">
    <citation type="journal article" date="2019" name="Plant Biotechnol. J.">
        <title>Genome sequencing of the Australian wild diploid species Gossypium australe highlights disease resistance and delayed gland morphogenesis.</title>
        <authorList>
            <person name="Cai Y."/>
            <person name="Cai X."/>
            <person name="Wang Q."/>
            <person name="Wang P."/>
            <person name="Zhang Y."/>
            <person name="Cai C."/>
            <person name="Xu Y."/>
            <person name="Wang K."/>
            <person name="Zhou Z."/>
            <person name="Wang C."/>
            <person name="Geng S."/>
            <person name="Li B."/>
            <person name="Dong Q."/>
            <person name="Hou Y."/>
            <person name="Wang H."/>
            <person name="Ai P."/>
            <person name="Liu Z."/>
            <person name="Yi F."/>
            <person name="Sun M."/>
            <person name="An G."/>
            <person name="Cheng J."/>
            <person name="Zhang Y."/>
            <person name="Shi Q."/>
            <person name="Xie Y."/>
            <person name="Shi X."/>
            <person name="Chang Y."/>
            <person name="Huang F."/>
            <person name="Chen Y."/>
            <person name="Hong S."/>
            <person name="Mi L."/>
            <person name="Sun Q."/>
            <person name="Zhang L."/>
            <person name="Zhou B."/>
            <person name="Peng R."/>
            <person name="Zhang X."/>
            <person name="Liu F."/>
        </authorList>
    </citation>
    <scope>NUCLEOTIDE SEQUENCE [LARGE SCALE GENOMIC DNA]</scope>
    <source>
        <strain evidence="5">cv. PA1801</strain>
    </source>
</reference>
<dbReference type="PROSITE" id="PS00636">
    <property type="entry name" value="DNAJ_1"/>
    <property type="match status" value="1"/>
</dbReference>
<dbReference type="SMART" id="SM00271">
    <property type="entry name" value="DnaJ"/>
    <property type="match status" value="1"/>
</dbReference>
<dbReference type="EMBL" id="SMMG02000008">
    <property type="protein sequence ID" value="KAA3463751.1"/>
    <property type="molecule type" value="Genomic_DNA"/>
</dbReference>
<feature type="chain" id="PRO_5022768739" evidence="2">
    <location>
        <begin position="23"/>
        <end position="533"/>
    </location>
</feature>
<keyword evidence="5" id="KW-1185">Reference proteome</keyword>
<dbReference type="InterPro" id="IPR052842">
    <property type="entry name" value="ER_Co-chaperone"/>
</dbReference>
<protein>
    <submittedName>
        <fullName evidence="4">DnaJ protein ERDJ3A</fullName>
    </submittedName>
</protein>
<evidence type="ECO:0000313" key="4">
    <source>
        <dbReference type="EMBL" id="KAA3463751.1"/>
    </source>
</evidence>
<dbReference type="CDD" id="cd06257">
    <property type="entry name" value="DnaJ"/>
    <property type="match status" value="1"/>
</dbReference>
<dbReference type="SUPFAM" id="SSF46565">
    <property type="entry name" value="Chaperone J-domain"/>
    <property type="match status" value="1"/>
</dbReference>
<dbReference type="SUPFAM" id="SSF52833">
    <property type="entry name" value="Thioredoxin-like"/>
    <property type="match status" value="1"/>
</dbReference>
<dbReference type="Gene3D" id="3.40.30.10">
    <property type="entry name" value="Glutaredoxin"/>
    <property type="match status" value="1"/>
</dbReference>
<dbReference type="InterPro" id="IPR001623">
    <property type="entry name" value="DnaJ_domain"/>
</dbReference>
<keyword evidence="2" id="KW-0732">Signal</keyword>
<organism evidence="4 5">
    <name type="scientific">Gossypium australe</name>
    <dbReference type="NCBI Taxonomy" id="47621"/>
    <lineage>
        <taxon>Eukaryota</taxon>
        <taxon>Viridiplantae</taxon>
        <taxon>Streptophyta</taxon>
        <taxon>Embryophyta</taxon>
        <taxon>Tracheophyta</taxon>
        <taxon>Spermatophyta</taxon>
        <taxon>Magnoliopsida</taxon>
        <taxon>eudicotyledons</taxon>
        <taxon>Gunneridae</taxon>
        <taxon>Pentapetalae</taxon>
        <taxon>rosids</taxon>
        <taxon>malvids</taxon>
        <taxon>Malvales</taxon>
        <taxon>Malvaceae</taxon>
        <taxon>Malvoideae</taxon>
        <taxon>Gossypium</taxon>
    </lineage>
</organism>